<evidence type="ECO:0000313" key="3">
    <source>
        <dbReference type="Proteomes" id="UP000217446"/>
    </source>
</evidence>
<evidence type="ECO:0000256" key="1">
    <source>
        <dbReference type="SAM" id="MobiDB-lite"/>
    </source>
</evidence>
<organism evidence="2 3">
    <name type="scientific">Streptomyces olivochromogenes</name>
    <dbReference type="NCBI Taxonomy" id="1963"/>
    <lineage>
        <taxon>Bacteria</taxon>
        <taxon>Bacillati</taxon>
        <taxon>Actinomycetota</taxon>
        <taxon>Actinomycetes</taxon>
        <taxon>Kitasatosporales</taxon>
        <taxon>Streptomycetaceae</taxon>
        <taxon>Streptomyces</taxon>
    </lineage>
</organism>
<sequence length="230" mass="26007">MPGGTYGANRDSRSGGPAHVDRVYEYDVNRGSSDCEWDAGRDSFARHTLSRPFRHALRHRRPSLSAPTSRCAENIHQNRWKDRVSLISGDPSHSARNSGSRGALFGFRDHRRQCRIFRELHHRLRRRRPWAGQRSGYEPQPQERRCFGHQQDEWVLGTLGGMDQDHRPSRLAMVPASTTSAARPVRRADKAGGGRGQARRECSRVPIVAATVSAEPWAYDESIASYVIRA</sequence>
<protein>
    <submittedName>
        <fullName evidence="2">Uncharacterized protein</fullName>
    </submittedName>
</protein>
<reference evidence="3" key="1">
    <citation type="submission" date="2017-05" db="EMBL/GenBank/DDBJ databases">
        <title>Streptomyces olivochromogenes NBRC 3561 whole genome shotgun sequence.</title>
        <authorList>
            <person name="Dohra H."/>
            <person name="Kodani S."/>
        </authorList>
    </citation>
    <scope>NUCLEOTIDE SEQUENCE [LARGE SCALE GENOMIC DNA]</scope>
    <source>
        <strain evidence="3">NBRC 3561</strain>
    </source>
</reference>
<accession>A0A250VJY0</accession>
<dbReference type="EMBL" id="BDQI01000013">
    <property type="protein sequence ID" value="GAX54290.1"/>
    <property type="molecule type" value="Genomic_DNA"/>
</dbReference>
<feature type="region of interest" description="Disordered" evidence="1">
    <location>
        <begin position="174"/>
        <end position="198"/>
    </location>
</feature>
<comment type="caution">
    <text evidence="2">The sequence shown here is derived from an EMBL/GenBank/DDBJ whole genome shotgun (WGS) entry which is preliminary data.</text>
</comment>
<gene>
    <name evidence="2" type="ORF">SO3561_05832</name>
</gene>
<proteinExistence type="predicted"/>
<dbReference type="AlphaFoldDB" id="A0A250VJY0"/>
<keyword evidence="3" id="KW-1185">Reference proteome</keyword>
<evidence type="ECO:0000313" key="2">
    <source>
        <dbReference type="EMBL" id="GAX54290.1"/>
    </source>
</evidence>
<name>A0A250VJY0_STROL</name>
<dbReference type="Proteomes" id="UP000217446">
    <property type="component" value="Unassembled WGS sequence"/>
</dbReference>
<feature type="compositionally biased region" description="Basic and acidic residues" evidence="1">
    <location>
        <begin position="186"/>
        <end position="198"/>
    </location>
</feature>